<evidence type="ECO:0000313" key="3">
    <source>
        <dbReference type="Proteomes" id="UP000323506"/>
    </source>
</evidence>
<evidence type="ECO:0000256" key="1">
    <source>
        <dbReference type="SAM" id="Phobius"/>
    </source>
</evidence>
<keyword evidence="3" id="KW-1185">Reference proteome</keyword>
<organism evidence="2 3">
    <name type="scientific">Gossypium darwinii</name>
    <name type="common">Darwin's cotton</name>
    <name type="synonym">Gossypium barbadense var. darwinii</name>
    <dbReference type="NCBI Taxonomy" id="34276"/>
    <lineage>
        <taxon>Eukaryota</taxon>
        <taxon>Viridiplantae</taxon>
        <taxon>Streptophyta</taxon>
        <taxon>Embryophyta</taxon>
        <taxon>Tracheophyta</taxon>
        <taxon>Spermatophyta</taxon>
        <taxon>Magnoliopsida</taxon>
        <taxon>eudicotyledons</taxon>
        <taxon>Gunneridae</taxon>
        <taxon>Pentapetalae</taxon>
        <taxon>rosids</taxon>
        <taxon>malvids</taxon>
        <taxon>Malvales</taxon>
        <taxon>Malvaceae</taxon>
        <taxon>Malvoideae</taxon>
        <taxon>Gossypium</taxon>
    </lineage>
</organism>
<dbReference type="AlphaFoldDB" id="A0A5D2FVD8"/>
<feature type="transmembrane region" description="Helical" evidence="1">
    <location>
        <begin position="33"/>
        <end position="53"/>
    </location>
</feature>
<accession>A0A5D2FVD8</accession>
<name>A0A5D2FVD8_GOSDA</name>
<keyword evidence="1" id="KW-0472">Membrane</keyword>
<keyword evidence="1" id="KW-1133">Transmembrane helix</keyword>
<reference evidence="2 3" key="1">
    <citation type="submission" date="2019-06" db="EMBL/GenBank/DDBJ databases">
        <title>WGS assembly of Gossypium darwinii.</title>
        <authorList>
            <person name="Chen Z.J."/>
            <person name="Sreedasyam A."/>
            <person name="Ando A."/>
            <person name="Song Q."/>
            <person name="De L."/>
            <person name="Hulse-Kemp A."/>
            <person name="Ding M."/>
            <person name="Ye W."/>
            <person name="Kirkbride R."/>
            <person name="Jenkins J."/>
            <person name="Plott C."/>
            <person name="Lovell J."/>
            <person name="Lin Y.-M."/>
            <person name="Vaughn R."/>
            <person name="Liu B."/>
            <person name="Li W."/>
            <person name="Simpson S."/>
            <person name="Scheffler B."/>
            <person name="Saski C."/>
            <person name="Grover C."/>
            <person name="Hu G."/>
            <person name="Conover J."/>
            <person name="Carlson J."/>
            <person name="Shu S."/>
            <person name="Boston L."/>
            <person name="Williams M."/>
            <person name="Peterson D."/>
            <person name="Mcgee K."/>
            <person name="Jones D."/>
            <person name="Wendel J."/>
            <person name="Stelly D."/>
            <person name="Grimwood J."/>
            <person name="Schmutz J."/>
        </authorList>
    </citation>
    <scope>NUCLEOTIDE SEQUENCE [LARGE SCALE GENOMIC DNA]</scope>
    <source>
        <strain evidence="2">1808015.09</strain>
    </source>
</reference>
<dbReference type="EMBL" id="CM017694">
    <property type="protein sequence ID" value="TYH09964.1"/>
    <property type="molecule type" value="Genomic_DNA"/>
</dbReference>
<dbReference type="Proteomes" id="UP000323506">
    <property type="component" value="Chromosome A07"/>
</dbReference>
<protein>
    <submittedName>
        <fullName evidence="2">Uncharacterized protein</fullName>
    </submittedName>
</protein>
<sequence length="59" mass="6813">MIAHHGDVLFSYSKPLPKGYGGAREWCLQRRGVAKGMGVTRVFPFLLFFYYWFGLELVV</sequence>
<gene>
    <name evidence="2" type="ORF">ES288_A07G139900v1</name>
</gene>
<evidence type="ECO:0000313" key="2">
    <source>
        <dbReference type="EMBL" id="TYH09964.1"/>
    </source>
</evidence>
<keyword evidence="1" id="KW-0812">Transmembrane</keyword>
<proteinExistence type="predicted"/>